<gene>
    <name evidence="1" type="ORF">FH603_5447</name>
</gene>
<evidence type="ECO:0008006" key="3">
    <source>
        <dbReference type="Google" id="ProtNLM"/>
    </source>
</evidence>
<dbReference type="Proteomes" id="UP000700732">
    <property type="component" value="Unassembled WGS sequence"/>
</dbReference>
<organism evidence="1 2">
    <name type="scientific">Spirosoma utsteinense</name>
    <dbReference type="NCBI Taxonomy" id="2585773"/>
    <lineage>
        <taxon>Bacteria</taxon>
        <taxon>Pseudomonadati</taxon>
        <taxon>Bacteroidota</taxon>
        <taxon>Cytophagia</taxon>
        <taxon>Cytophagales</taxon>
        <taxon>Cytophagaceae</taxon>
        <taxon>Spirosoma</taxon>
    </lineage>
</organism>
<dbReference type="RefSeq" id="WP_186741888.1">
    <property type="nucleotide sequence ID" value="NZ_VFIA01000066.1"/>
</dbReference>
<evidence type="ECO:0000313" key="1">
    <source>
        <dbReference type="EMBL" id="MBC3794915.1"/>
    </source>
</evidence>
<dbReference type="PANTHER" id="PTHR34322">
    <property type="entry name" value="TRANSPOSASE, Y1_TNP DOMAIN-CONTAINING"/>
    <property type="match status" value="1"/>
</dbReference>
<keyword evidence="2" id="KW-1185">Reference proteome</keyword>
<accession>A0ABR6WEC9</accession>
<proteinExistence type="predicted"/>
<name>A0ABR6WEC9_9BACT</name>
<evidence type="ECO:0000313" key="2">
    <source>
        <dbReference type="Proteomes" id="UP000700732"/>
    </source>
</evidence>
<dbReference type="SUPFAM" id="SSF143422">
    <property type="entry name" value="Transposase IS200-like"/>
    <property type="match status" value="1"/>
</dbReference>
<sequence>MSNHFHLLIRVKGTIPVGDGAHGVGIHSTDRLVSKQFGKLFSSYTQAYNKTCLRTGALLERPFKRKLVGTESYLSTLLFYVHANPQLHSVVTDFREYPHSSYQSHIDISKSTRLDRTFVLDWFGGVDAYCRAHTDAYDLESIREFTFD</sequence>
<protein>
    <recommendedName>
        <fullName evidence="3">Transposase IS200-like domain-containing protein</fullName>
    </recommendedName>
</protein>
<comment type="caution">
    <text evidence="1">The sequence shown here is derived from an EMBL/GenBank/DDBJ whole genome shotgun (WGS) entry which is preliminary data.</text>
</comment>
<dbReference type="Gene3D" id="3.30.70.1290">
    <property type="entry name" value="Transposase IS200-like"/>
    <property type="match status" value="1"/>
</dbReference>
<dbReference type="PANTHER" id="PTHR34322:SF2">
    <property type="entry name" value="TRANSPOSASE IS200-LIKE DOMAIN-CONTAINING PROTEIN"/>
    <property type="match status" value="1"/>
</dbReference>
<dbReference type="InterPro" id="IPR036515">
    <property type="entry name" value="Transposase_17_sf"/>
</dbReference>
<reference evidence="1 2" key="1">
    <citation type="submission" date="2019-06" db="EMBL/GenBank/DDBJ databases">
        <title>Spirosoma utsteinense sp. nov. isolated from Antarctic ice-free soils.</title>
        <authorList>
            <person name="Tahon G."/>
        </authorList>
    </citation>
    <scope>NUCLEOTIDE SEQUENCE [LARGE SCALE GENOMIC DNA]</scope>
    <source>
        <strain evidence="1 2">LMG 31447</strain>
    </source>
</reference>
<dbReference type="EMBL" id="VFIA01000066">
    <property type="protein sequence ID" value="MBC3794915.1"/>
    <property type="molecule type" value="Genomic_DNA"/>
</dbReference>